<dbReference type="AlphaFoldDB" id="A0AAD5J8C0"/>
<organism evidence="1 2">
    <name type="scientific">Acer negundo</name>
    <name type="common">Box elder</name>
    <dbReference type="NCBI Taxonomy" id="4023"/>
    <lineage>
        <taxon>Eukaryota</taxon>
        <taxon>Viridiplantae</taxon>
        <taxon>Streptophyta</taxon>
        <taxon>Embryophyta</taxon>
        <taxon>Tracheophyta</taxon>
        <taxon>Spermatophyta</taxon>
        <taxon>Magnoliopsida</taxon>
        <taxon>eudicotyledons</taxon>
        <taxon>Gunneridae</taxon>
        <taxon>Pentapetalae</taxon>
        <taxon>rosids</taxon>
        <taxon>malvids</taxon>
        <taxon>Sapindales</taxon>
        <taxon>Sapindaceae</taxon>
        <taxon>Hippocastanoideae</taxon>
        <taxon>Acereae</taxon>
        <taxon>Acer</taxon>
    </lineage>
</organism>
<sequence>MFFTETNTKFVKHALNFQRAAAISFSPAAGDLNIHHLPAILFFPFSGSVDFLFSSSRRFCSSIISWRLSSPSPATSSLLPIISSNFSFSPTL</sequence>
<name>A0AAD5J8C0_ACENE</name>
<dbReference type="EMBL" id="JAJSOW010000004">
    <property type="protein sequence ID" value="KAI9190928.1"/>
    <property type="molecule type" value="Genomic_DNA"/>
</dbReference>
<gene>
    <name evidence="1" type="ORF">LWI28_000973</name>
</gene>
<proteinExistence type="predicted"/>
<keyword evidence="2" id="KW-1185">Reference proteome</keyword>
<evidence type="ECO:0000313" key="1">
    <source>
        <dbReference type="EMBL" id="KAI9190928.1"/>
    </source>
</evidence>
<reference evidence="1" key="1">
    <citation type="journal article" date="2022" name="Plant J.">
        <title>Strategies of tolerance reflected in two North American maple genomes.</title>
        <authorList>
            <person name="McEvoy S.L."/>
            <person name="Sezen U.U."/>
            <person name="Trouern-Trend A."/>
            <person name="McMahon S.M."/>
            <person name="Schaberg P.G."/>
            <person name="Yang J."/>
            <person name="Wegrzyn J.L."/>
            <person name="Swenson N.G."/>
        </authorList>
    </citation>
    <scope>NUCLEOTIDE SEQUENCE</scope>
    <source>
        <strain evidence="1">91603</strain>
    </source>
</reference>
<protein>
    <submittedName>
        <fullName evidence="1">Uncharacterized protein</fullName>
    </submittedName>
</protein>
<comment type="caution">
    <text evidence="1">The sequence shown here is derived from an EMBL/GenBank/DDBJ whole genome shotgun (WGS) entry which is preliminary data.</text>
</comment>
<reference evidence="1" key="2">
    <citation type="submission" date="2023-02" db="EMBL/GenBank/DDBJ databases">
        <authorList>
            <person name="Swenson N.G."/>
            <person name="Wegrzyn J.L."/>
            <person name="Mcevoy S.L."/>
        </authorList>
    </citation>
    <scope>NUCLEOTIDE SEQUENCE</scope>
    <source>
        <strain evidence="1">91603</strain>
        <tissue evidence="1">Leaf</tissue>
    </source>
</reference>
<accession>A0AAD5J8C0</accession>
<evidence type="ECO:0000313" key="2">
    <source>
        <dbReference type="Proteomes" id="UP001064489"/>
    </source>
</evidence>
<dbReference type="Proteomes" id="UP001064489">
    <property type="component" value="Chromosome 6"/>
</dbReference>